<reference evidence="1 2" key="1">
    <citation type="submission" date="2019-06" db="EMBL/GenBank/DDBJ databases">
        <title>Flavibacter putida gen. nov., sp. nov., a novel marine bacterium of the family Flavobacteriaceae isolated from coastal seawater.</title>
        <authorList>
            <person name="Feng X."/>
        </authorList>
    </citation>
    <scope>NUCLEOTIDE SEQUENCE [LARGE SCALE GENOMIC DNA]</scope>
    <source>
        <strain evidence="1 2">PLHSN227</strain>
    </source>
</reference>
<accession>A0A507ZMH1</accession>
<name>A0A507ZMH1_9FLAO</name>
<evidence type="ECO:0000313" key="2">
    <source>
        <dbReference type="Proteomes" id="UP000317169"/>
    </source>
</evidence>
<comment type="caution">
    <text evidence="1">The sequence shown here is derived from an EMBL/GenBank/DDBJ whole genome shotgun (WGS) entry which is preliminary data.</text>
</comment>
<dbReference type="Proteomes" id="UP000317169">
    <property type="component" value="Unassembled WGS sequence"/>
</dbReference>
<proteinExistence type="predicted"/>
<dbReference type="AlphaFoldDB" id="A0A507ZMH1"/>
<evidence type="ECO:0008006" key="3">
    <source>
        <dbReference type="Google" id="ProtNLM"/>
    </source>
</evidence>
<dbReference type="SUPFAM" id="SSF55961">
    <property type="entry name" value="Bet v1-like"/>
    <property type="match status" value="1"/>
</dbReference>
<dbReference type="RefSeq" id="WP_141422088.1">
    <property type="nucleotide sequence ID" value="NZ_VIAR01000009.1"/>
</dbReference>
<dbReference type="EMBL" id="VIAR01000009">
    <property type="protein sequence ID" value="TQD37713.1"/>
    <property type="molecule type" value="Genomic_DNA"/>
</dbReference>
<keyword evidence="2" id="KW-1185">Reference proteome</keyword>
<evidence type="ECO:0000313" key="1">
    <source>
        <dbReference type="EMBL" id="TQD37713.1"/>
    </source>
</evidence>
<sequence>MAINYKTVIRSRTNFEIVGSILVNASAEAIWQIFTTPGHLKLFHPFCKSHQKVKSWREIGDVDTAEFYNGKMMQRRLIGFSPLKSYTIQMENKDGKNTQVCFRIKKIDTNTARASIHIKTDAYRKIPRPFWPVFVRLYLRKSYKNYLNSILNGLKYYSETGKPVSRNQFGSHKKFSPEIN</sequence>
<protein>
    <recommendedName>
        <fullName evidence="3">Polyketide cyclase / dehydrase and lipid transport</fullName>
    </recommendedName>
</protein>
<organism evidence="1 2">
    <name type="scientific">Haloflavibacter putidus</name>
    <dbReference type="NCBI Taxonomy" id="2576776"/>
    <lineage>
        <taxon>Bacteria</taxon>
        <taxon>Pseudomonadati</taxon>
        <taxon>Bacteroidota</taxon>
        <taxon>Flavobacteriia</taxon>
        <taxon>Flavobacteriales</taxon>
        <taxon>Flavobacteriaceae</taxon>
        <taxon>Haloflavibacter</taxon>
    </lineage>
</organism>
<gene>
    <name evidence="1" type="ORF">FKR84_09575</name>
</gene>
<dbReference type="InterPro" id="IPR023393">
    <property type="entry name" value="START-like_dom_sf"/>
</dbReference>
<dbReference type="OrthoDB" id="1445550at2"/>
<dbReference type="Gene3D" id="3.30.530.20">
    <property type="match status" value="1"/>
</dbReference>